<comment type="caution">
    <text evidence="1">The sequence shown here is derived from an EMBL/GenBank/DDBJ whole genome shotgun (WGS) entry which is preliminary data.</text>
</comment>
<dbReference type="RefSeq" id="WP_170862581.1">
    <property type="nucleotide sequence ID" value="NZ_JBHTKX010000005.1"/>
</dbReference>
<name>A0ABW3Q2A9_9BACL</name>
<proteinExistence type="predicted"/>
<evidence type="ECO:0000313" key="2">
    <source>
        <dbReference type="Proteomes" id="UP001597169"/>
    </source>
</evidence>
<accession>A0ABW3Q2A9</accession>
<sequence length="45" mass="5093">MVVGLQMVHPNGMLRQIQQQAASDYAAEPKGLVYGRLFFQKTEKI</sequence>
<keyword evidence="2" id="KW-1185">Reference proteome</keyword>
<reference evidence="2" key="1">
    <citation type="journal article" date="2019" name="Int. J. Syst. Evol. Microbiol.">
        <title>The Global Catalogue of Microorganisms (GCM) 10K type strain sequencing project: providing services to taxonomists for standard genome sequencing and annotation.</title>
        <authorList>
            <consortium name="The Broad Institute Genomics Platform"/>
            <consortium name="The Broad Institute Genome Sequencing Center for Infectious Disease"/>
            <person name="Wu L."/>
            <person name="Ma J."/>
        </authorList>
    </citation>
    <scope>NUCLEOTIDE SEQUENCE [LARGE SCALE GENOMIC DNA]</scope>
    <source>
        <strain evidence="2">CCUG 53519</strain>
    </source>
</reference>
<organism evidence="1 2">
    <name type="scientific">Paenibacillus provencensis</name>
    <dbReference type="NCBI Taxonomy" id="441151"/>
    <lineage>
        <taxon>Bacteria</taxon>
        <taxon>Bacillati</taxon>
        <taxon>Bacillota</taxon>
        <taxon>Bacilli</taxon>
        <taxon>Bacillales</taxon>
        <taxon>Paenibacillaceae</taxon>
        <taxon>Paenibacillus</taxon>
    </lineage>
</organism>
<protein>
    <submittedName>
        <fullName evidence="1">Uncharacterized protein</fullName>
    </submittedName>
</protein>
<evidence type="ECO:0000313" key="1">
    <source>
        <dbReference type="EMBL" id="MFD1130801.1"/>
    </source>
</evidence>
<gene>
    <name evidence="1" type="ORF">ACFQ3J_21950</name>
</gene>
<dbReference type="EMBL" id="JBHTKX010000005">
    <property type="protein sequence ID" value="MFD1130801.1"/>
    <property type="molecule type" value="Genomic_DNA"/>
</dbReference>
<dbReference type="Proteomes" id="UP001597169">
    <property type="component" value="Unassembled WGS sequence"/>
</dbReference>